<feature type="signal peptide" evidence="1">
    <location>
        <begin position="1"/>
        <end position="28"/>
    </location>
</feature>
<feature type="chain" id="PRO_5003309009" evidence="1">
    <location>
        <begin position="29"/>
        <end position="145"/>
    </location>
</feature>
<dbReference type="EMBL" id="CP002666">
    <property type="protein sequence ID" value="AEE46377.1"/>
    <property type="molecule type" value="Genomic_DNA"/>
</dbReference>
<dbReference type="eggNOG" id="ENOG5033CR1">
    <property type="taxonomic scope" value="Bacteria"/>
</dbReference>
<evidence type="ECO:0000256" key="1">
    <source>
        <dbReference type="SAM" id="SignalP"/>
    </source>
</evidence>
<organism evidence="2 3">
    <name type="scientific">Cellulomonas fimi (strain ATCC 484 / DSM 20113 / JCM 1341 / CCUG 24087 / LMG 16345 / NBRC 15513 / NCIMB 8980 / NCTC 7547 / NRS-133)</name>
    <dbReference type="NCBI Taxonomy" id="590998"/>
    <lineage>
        <taxon>Bacteria</taxon>
        <taxon>Bacillati</taxon>
        <taxon>Actinomycetota</taxon>
        <taxon>Actinomycetes</taxon>
        <taxon>Micrococcales</taxon>
        <taxon>Cellulomonadaceae</taxon>
        <taxon>Cellulomonas</taxon>
    </lineage>
</organism>
<dbReference type="HOGENOM" id="CLU_1783405_0_0_11"/>
<sequence length="145" mass="14791">MRHALVRTVVAVTGAAVLTFAGIGAAQAGSASSSVSSLSANGKSYTAQAVVYTNTGSAWAYSRINSSSGNVASGWMGANGRLFNSAGSLVKEGGFTYNSGAASGLSIPSGTLYRSGSYYSYGVVKVWNGSSYNAHYTYKSPQQNA</sequence>
<accession>F4H280</accession>
<keyword evidence="1" id="KW-0732">Signal</keyword>
<dbReference type="STRING" id="590998.Celf_2249"/>
<evidence type="ECO:0000313" key="2">
    <source>
        <dbReference type="EMBL" id="AEE46377.1"/>
    </source>
</evidence>
<evidence type="ECO:0000313" key="3">
    <source>
        <dbReference type="Proteomes" id="UP000008460"/>
    </source>
</evidence>
<dbReference type="AlphaFoldDB" id="F4H280"/>
<name>F4H280_CELFA</name>
<dbReference type="KEGG" id="cfi:Celf_2249"/>
<dbReference type="RefSeq" id="WP_013771403.1">
    <property type="nucleotide sequence ID" value="NC_015514.1"/>
</dbReference>
<reference evidence="2 3" key="1">
    <citation type="submission" date="2011-04" db="EMBL/GenBank/DDBJ databases">
        <title>Complete sequence of Cellulomonas fimi ATCC 484.</title>
        <authorList>
            <consortium name="US DOE Joint Genome Institute"/>
            <person name="Lucas S."/>
            <person name="Han J."/>
            <person name="Lapidus A."/>
            <person name="Cheng J.-F."/>
            <person name="Goodwin L."/>
            <person name="Pitluck S."/>
            <person name="Peters L."/>
            <person name="Chertkov O."/>
            <person name="Detter J.C."/>
            <person name="Han C."/>
            <person name="Tapia R."/>
            <person name="Land M."/>
            <person name="Hauser L."/>
            <person name="Kyrpides N."/>
            <person name="Ivanova N."/>
            <person name="Ovchinnikova G."/>
            <person name="Pagani I."/>
            <person name="Mead D."/>
            <person name="Brumm P."/>
            <person name="Woyke T."/>
        </authorList>
    </citation>
    <scope>NUCLEOTIDE SEQUENCE [LARGE SCALE GENOMIC DNA]</scope>
    <source>
        <strain evidence="3">ATCC 484 / DSM 20113 / JCM 1341 / NBRC 15513 / NCIMB 8980 / NCTC 7547</strain>
    </source>
</reference>
<keyword evidence="3" id="KW-1185">Reference proteome</keyword>
<gene>
    <name evidence="2" type="ordered locus">Celf_2249</name>
</gene>
<proteinExistence type="predicted"/>
<dbReference type="Proteomes" id="UP000008460">
    <property type="component" value="Chromosome"/>
</dbReference>
<protein>
    <submittedName>
        <fullName evidence="2">Uncharacterized protein</fullName>
    </submittedName>
</protein>